<evidence type="ECO:0000313" key="1">
    <source>
        <dbReference type="EMBL" id="EFE87550.1"/>
    </source>
</evidence>
<dbReference type="EMBL" id="ACJY01000033">
    <property type="protein sequence ID" value="EFE87550.1"/>
    <property type="molecule type" value="Genomic_DNA"/>
</dbReference>
<dbReference type="HOGENOM" id="CLU_1007447_0_0_0"/>
<evidence type="ECO:0000313" key="2">
    <source>
        <dbReference type="Proteomes" id="UP000003748"/>
    </source>
</evidence>
<name>D4CSX4_9FUSO</name>
<evidence type="ECO:0008006" key="3">
    <source>
        <dbReference type="Google" id="ProtNLM"/>
    </source>
</evidence>
<dbReference type="eggNOG" id="COG2849">
    <property type="taxonomic scope" value="Bacteria"/>
</dbReference>
<dbReference type="AlphaFoldDB" id="D4CSX4"/>
<proteinExistence type="predicted"/>
<accession>D4CSX4</accession>
<protein>
    <recommendedName>
        <fullName evidence="3">MORN repeat protein</fullName>
    </recommendedName>
</protein>
<dbReference type="Proteomes" id="UP000003748">
    <property type="component" value="Unassembled WGS sequence"/>
</dbReference>
<organism evidence="1 2">
    <name type="scientific">Fusobacterium periodonticum ATCC 33693</name>
    <dbReference type="NCBI Taxonomy" id="546275"/>
    <lineage>
        <taxon>Bacteria</taxon>
        <taxon>Fusobacteriati</taxon>
        <taxon>Fusobacteriota</taxon>
        <taxon>Fusobacteriia</taxon>
        <taxon>Fusobacteriales</taxon>
        <taxon>Fusobacteriaceae</taxon>
        <taxon>Fusobacterium</taxon>
    </lineage>
</organism>
<gene>
    <name evidence="1" type="ORF">FUSPEROL_00486</name>
</gene>
<comment type="caution">
    <text evidence="1">The sequence shown here is derived from an EMBL/GenBank/DDBJ whole genome shotgun (WGS) entry which is preliminary data.</text>
</comment>
<sequence length="293" mass="34493">MIKNYLEVYSFMKKILSILLMLIFFIPTYAIPKYQIKNDILYENEKRATGTFEITYDNLKIKVQYINGLMNGICEVYDSEDDIIMKALCKNNEFFKTEVFYKNGELMSFELKDKNNIINEYYLKNGKKIMSSNKNKRENILYHENGKRLLVTISNVIKIYNEKEELLFEANNGEVVDIGFRTEELNDGSVNFLKGNLVVANLDKEAEFLTFLYSTGEEMLKIDEDYRIKEILFKDGTTFLKEEKGRVIMNHKDGNLFYEMIGESINIYDNDGEEIMTRIYTNFPEIAEIKRVK</sequence>
<dbReference type="Gene3D" id="3.90.930.1">
    <property type="match status" value="1"/>
</dbReference>
<reference evidence="1 2" key="1">
    <citation type="submission" date="2010-02" db="EMBL/GenBank/DDBJ databases">
        <authorList>
            <person name="Weinstock G."/>
            <person name="Sodergren E."/>
            <person name="Clifton S."/>
            <person name="Fulton L."/>
            <person name="Fulton B."/>
            <person name="Courtney L."/>
            <person name="Fronick C."/>
            <person name="Harrison M."/>
            <person name="Strong C."/>
            <person name="Farmer C."/>
            <person name="Delahaunty K."/>
            <person name="Markovic C."/>
            <person name="Hall O."/>
            <person name="Minx P."/>
            <person name="Tomlinson C."/>
            <person name="Mitreva M."/>
            <person name="Nelson J."/>
            <person name="Hou S."/>
            <person name="Wollam A."/>
            <person name="Pepin K.H."/>
            <person name="Johnson M."/>
            <person name="Bhonagiri V."/>
            <person name="Zhang X."/>
            <person name="Suruliraj S."/>
            <person name="Warren W."/>
            <person name="Chinwalla A."/>
            <person name="Mardis E.R."/>
            <person name="Wilson R.K."/>
        </authorList>
    </citation>
    <scope>NUCLEOTIDE SEQUENCE [LARGE SCALE GENOMIC DNA]</scope>
    <source>
        <strain evidence="1 2">ATCC 33693</strain>
    </source>
</reference>